<accession>D8LGG3</accession>
<feature type="region of interest" description="Disordered" evidence="3">
    <location>
        <begin position="104"/>
        <end position="128"/>
    </location>
</feature>
<organism evidence="4 5">
    <name type="scientific">Ectocarpus siliculosus</name>
    <name type="common">Brown alga</name>
    <name type="synonym">Conferva siliculosa</name>
    <dbReference type="NCBI Taxonomy" id="2880"/>
    <lineage>
        <taxon>Eukaryota</taxon>
        <taxon>Sar</taxon>
        <taxon>Stramenopiles</taxon>
        <taxon>Ochrophyta</taxon>
        <taxon>PX clade</taxon>
        <taxon>Phaeophyceae</taxon>
        <taxon>Ectocarpales</taxon>
        <taxon>Ectocarpaceae</taxon>
        <taxon>Ectocarpus</taxon>
    </lineage>
</organism>
<proteinExistence type="predicted"/>
<dbReference type="InterPro" id="IPR011990">
    <property type="entry name" value="TPR-like_helical_dom_sf"/>
</dbReference>
<dbReference type="PANTHER" id="PTHR11242">
    <property type="entry name" value="ARYL HYDROCARBON RECEPTOR INTERACTING PROTEIN RELATED"/>
    <property type="match status" value="1"/>
</dbReference>
<dbReference type="eggNOG" id="ENOG502SF31">
    <property type="taxonomic scope" value="Eukaryota"/>
</dbReference>
<evidence type="ECO:0000313" key="5">
    <source>
        <dbReference type="Proteomes" id="UP000002630"/>
    </source>
</evidence>
<dbReference type="InParanoid" id="D8LGG3"/>
<dbReference type="Proteomes" id="UP000002630">
    <property type="component" value="Unassembled WGS sequence"/>
</dbReference>
<dbReference type="Gene3D" id="1.25.40.10">
    <property type="entry name" value="Tetratricopeptide repeat domain"/>
    <property type="match status" value="1"/>
</dbReference>
<name>D8LGG3_ECTSI</name>
<protein>
    <submittedName>
        <fullName evidence="4">Uncharacterized protein</fullName>
    </submittedName>
</protein>
<evidence type="ECO:0000256" key="1">
    <source>
        <dbReference type="ARBA" id="ARBA00022737"/>
    </source>
</evidence>
<reference evidence="4 5" key="1">
    <citation type="journal article" date="2010" name="Nature">
        <title>The Ectocarpus genome and the independent evolution of multicellularity in brown algae.</title>
        <authorList>
            <person name="Cock J.M."/>
            <person name="Sterck L."/>
            <person name="Rouze P."/>
            <person name="Scornet D."/>
            <person name="Allen A.E."/>
            <person name="Amoutzias G."/>
            <person name="Anthouard V."/>
            <person name="Artiguenave F."/>
            <person name="Aury J.M."/>
            <person name="Badger J.H."/>
            <person name="Beszteri B."/>
            <person name="Billiau K."/>
            <person name="Bonnet E."/>
            <person name="Bothwell J.H."/>
            <person name="Bowler C."/>
            <person name="Boyen C."/>
            <person name="Brownlee C."/>
            <person name="Carrano C.J."/>
            <person name="Charrier B."/>
            <person name="Cho G.Y."/>
            <person name="Coelho S.M."/>
            <person name="Collen J."/>
            <person name="Corre E."/>
            <person name="Da Silva C."/>
            <person name="Delage L."/>
            <person name="Delaroque N."/>
            <person name="Dittami S.M."/>
            <person name="Doulbeau S."/>
            <person name="Elias M."/>
            <person name="Farnham G."/>
            <person name="Gachon C.M."/>
            <person name="Gschloessl B."/>
            <person name="Heesch S."/>
            <person name="Jabbari K."/>
            <person name="Jubin C."/>
            <person name="Kawai H."/>
            <person name="Kimura K."/>
            <person name="Kloareg B."/>
            <person name="Kupper F.C."/>
            <person name="Lang D."/>
            <person name="Le Bail A."/>
            <person name="Leblanc C."/>
            <person name="Lerouge P."/>
            <person name="Lohr M."/>
            <person name="Lopez P.J."/>
            <person name="Martens C."/>
            <person name="Maumus F."/>
            <person name="Michel G."/>
            <person name="Miranda-Saavedra D."/>
            <person name="Morales J."/>
            <person name="Moreau H."/>
            <person name="Motomura T."/>
            <person name="Nagasato C."/>
            <person name="Napoli C.A."/>
            <person name="Nelson D.R."/>
            <person name="Nyvall-Collen P."/>
            <person name="Peters A.F."/>
            <person name="Pommier C."/>
            <person name="Potin P."/>
            <person name="Poulain J."/>
            <person name="Quesneville H."/>
            <person name="Read B."/>
            <person name="Rensing S.A."/>
            <person name="Ritter A."/>
            <person name="Rousvoal S."/>
            <person name="Samanta M."/>
            <person name="Samson G."/>
            <person name="Schroeder D.C."/>
            <person name="Segurens B."/>
            <person name="Strittmatter M."/>
            <person name="Tonon T."/>
            <person name="Tregear J.W."/>
            <person name="Valentin K."/>
            <person name="von Dassow P."/>
            <person name="Yamagishi T."/>
            <person name="Van de Peer Y."/>
            <person name="Wincker P."/>
        </authorList>
    </citation>
    <scope>NUCLEOTIDE SEQUENCE [LARGE SCALE GENOMIC DNA]</scope>
    <source>
        <strain evidence="5">Ec32 / CCAP1310/4</strain>
    </source>
</reference>
<dbReference type="AlphaFoldDB" id="D8LGG3"/>
<evidence type="ECO:0000256" key="3">
    <source>
        <dbReference type="SAM" id="MobiDB-lite"/>
    </source>
</evidence>
<evidence type="ECO:0000313" key="4">
    <source>
        <dbReference type="EMBL" id="CBN75738.1"/>
    </source>
</evidence>
<evidence type="ECO:0000256" key="2">
    <source>
        <dbReference type="ARBA" id="ARBA00022803"/>
    </source>
</evidence>
<dbReference type="PANTHER" id="PTHR11242:SF0">
    <property type="entry name" value="TPR_REGION DOMAIN-CONTAINING PROTEIN"/>
    <property type="match status" value="1"/>
</dbReference>
<dbReference type="OrthoDB" id="433738at2759"/>
<sequence length="128" mass="14002">MADAVSQVVEGETEDDLLTKEKSYLFEERLETAGRLRQLGNERFKRGCMEDAAEAYERALHHVDFDELQINFDFSDKHRESLTAAKLPVLLNLCQCLAKLGGSARGGGGGGGGKNRGPPRNFGAKGFN</sequence>
<feature type="compositionally biased region" description="Gly residues" evidence="3">
    <location>
        <begin position="104"/>
        <end position="115"/>
    </location>
</feature>
<gene>
    <name evidence="4" type="ORF">Esi_0167_0056</name>
</gene>
<dbReference type="EMBL" id="FN649760">
    <property type="protein sequence ID" value="CBN75738.1"/>
    <property type="molecule type" value="Genomic_DNA"/>
</dbReference>
<dbReference type="InterPro" id="IPR039663">
    <property type="entry name" value="AIP/AIPL1/TTC9"/>
</dbReference>
<keyword evidence="1" id="KW-0677">Repeat</keyword>
<feature type="compositionally biased region" description="Low complexity" evidence="3">
    <location>
        <begin position="116"/>
        <end position="128"/>
    </location>
</feature>
<keyword evidence="5" id="KW-1185">Reference proteome</keyword>
<keyword evidence="2" id="KW-0802">TPR repeat</keyword>